<dbReference type="eggNOG" id="COG2258">
    <property type="taxonomic scope" value="Bacteria"/>
</dbReference>
<gene>
    <name evidence="2" type="ORF">BN10_460046</name>
</gene>
<accession>N0E2I9</accession>
<dbReference type="InterPro" id="IPR011037">
    <property type="entry name" value="Pyrv_Knase-like_insert_dom_sf"/>
</dbReference>
<proteinExistence type="predicted"/>
<dbReference type="RefSeq" id="WP_010849821.1">
    <property type="nucleotide sequence ID" value="NZ_HF570956.1"/>
</dbReference>
<protein>
    <submittedName>
        <fullName evidence="2">MOSC domain containing protein</fullName>
    </submittedName>
</protein>
<dbReference type="GO" id="GO:0030151">
    <property type="term" value="F:molybdenum ion binding"/>
    <property type="evidence" value="ECO:0007669"/>
    <property type="project" value="InterPro"/>
</dbReference>
<organism evidence="2 3">
    <name type="scientific">Phycicoccus elongatus Lp2</name>
    <dbReference type="NCBI Taxonomy" id="1193181"/>
    <lineage>
        <taxon>Bacteria</taxon>
        <taxon>Bacillati</taxon>
        <taxon>Actinomycetota</taxon>
        <taxon>Actinomycetes</taxon>
        <taxon>Micrococcales</taxon>
        <taxon>Intrasporangiaceae</taxon>
        <taxon>Phycicoccus</taxon>
    </lineage>
</organism>
<dbReference type="PANTHER" id="PTHR36930:SF1">
    <property type="entry name" value="MOSC DOMAIN-CONTAINING PROTEIN"/>
    <property type="match status" value="1"/>
</dbReference>
<dbReference type="Proteomes" id="UP000013167">
    <property type="component" value="Unassembled WGS sequence"/>
</dbReference>
<keyword evidence="3" id="KW-1185">Reference proteome</keyword>
<name>N0E2I9_9MICO</name>
<evidence type="ECO:0000313" key="3">
    <source>
        <dbReference type="Proteomes" id="UP000013167"/>
    </source>
</evidence>
<dbReference type="HOGENOM" id="CLU_092690_0_0_11"/>
<dbReference type="EMBL" id="CAIZ01000115">
    <property type="protein sequence ID" value="CCH69945.1"/>
    <property type="molecule type" value="Genomic_DNA"/>
</dbReference>
<evidence type="ECO:0000259" key="1">
    <source>
        <dbReference type="PROSITE" id="PS51340"/>
    </source>
</evidence>
<dbReference type="Pfam" id="PF03473">
    <property type="entry name" value="MOSC"/>
    <property type="match status" value="1"/>
</dbReference>
<dbReference type="Gene3D" id="2.40.33.20">
    <property type="entry name" value="PK beta-barrel domain-like"/>
    <property type="match status" value="1"/>
</dbReference>
<dbReference type="STRING" id="1193181.BN10_460046"/>
<dbReference type="InterPro" id="IPR052716">
    <property type="entry name" value="MOSC_domain"/>
</dbReference>
<dbReference type="AlphaFoldDB" id="N0E2I9"/>
<comment type="caution">
    <text evidence="2">The sequence shown here is derived from an EMBL/GenBank/DDBJ whole genome shotgun (WGS) entry which is preliminary data.</text>
</comment>
<evidence type="ECO:0000313" key="2">
    <source>
        <dbReference type="EMBL" id="CCH69945.1"/>
    </source>
</evidence>
<dbReference type="InterPro" id="IPR005302">
    <property type="entry name" value="MoCF_Sase_C"/>
</dbReference>
<feature type="domain" description="MOSC" evidence="1">
    <location>
        <begin position="22"/>
        <end position="190"/>
    </location>
</feature>
<dbReference type="OrthoDB" id="9786134at2"/>
<dbReference type="SUPFAM" id="SSF50800">
    <property type="entry name" value="PK beta-barrel domain-like"/>
    <property type="match status" value="1"/>
</dbReference>
<dbReference type="PROSITE" id="PS51340">
    <property type="entry name" value="MOSC"/>
    <property type="match status" value="1"/>
</dbReference>
<sequence>MTTQRPRVVAVSRDDQHRFSKVPVDMIVLVEGLGVDGDAHSGTTVQHLSRVRRDPTTPNLRQVHLIHDELLDEARAAGHEIGPGSLGENILTAGIDLLGLPTDTRLHLGEAVLRVTGLRNPCRQINDLSPDLLKICVERADGVATDSDVDLGPTGGTVSRDGQPIRRKAGIMAVVERGGQVVPGDVITVELPDGHVPLEPV</sequence>
<dbReference type="GO" id="GO:0030170">
    <property type="term" value="F:pyridoxal phosphate binding"/>
    <property type="evidence" value="ECO:0007669"/>
    <property type="project" value="InterPro"/>
</dbReference>
<reference evidence="2 3" key="1">
    <citation type="journal article" date="2013" name="ISME J.">
        <title>A metabolic model for members of the genus Tetrasphaera involved in enhanced biological phosphorus removal.</title>
        <authorList>
            <person name="Kristiansen R."/>
            <person name="Nguyen H.T.T."/>
            <person name="Saunders A.M."/>
            <person name="Nielsen J.L."/>
            <person name="Wimmer R."/>
            <person name="Le V.Q."/>
            <person name="McIlroy S.J."/>
            <person name="Petrovski S."/>
            <person name="Seviour R.J."/>
            <person name="Calteau A."/>
            <person name="Nielsen K.L."/>
            <person name="Nielsen P.H."/>
        </authorList>
    </citation>
    <scope>NUCLEOTIDE SEQUENCE [LARGE SCALE GENOMIC DNA]</scope>
    <source>
        <strain evidence="2 3">Lp2</strain>
    </source>
</reference>
<dbReference type="PANTHER" id="PTHR36930">
    <property type="entry name" value="METAL-SULFUR CLUSTER BIOSYNTHESIS PROTEINS YUAD-RELATED"/>
    <property type="match status" value="1"/>
</dbReference>
<dbReference type="GO" id="GO:0003824">
    <property type="term" value="F:catalytic activity"/>
    <property type="evidence" value="ECO:0007669"/>
    <property type="project" value="InterPro"/>
</dbReference>